<gene>
    <name evidence="1" type="ORF">Cco03nite_47580</name>
</gene>
<organism evidence="1 2">
    <name type="scientific">Catellatospora coxensis</name>
    <dbReference type="NCBI Taxonomy" id="310354"/>
    <lineage>
        <taxon>Bacteria</taxon>
        <taxon>Bacillati</taxon>
        <taxon>Actinomycetota</taxon>
        <taxon>Actinomycetes</taxon>
        <taxon>Micromonosporales</taxon>
        <taxon>Micromonosporaceae</taxon>
        <taxon>Catellatospora</taxon>
    </lineage>
</organism>
<name>A0A8J3P967_9ACTN</name>
<reference evidence="1 2" key="1">
    <citation type="submission" date="2021-01" db="EMBL/GenBank/DDBJ databases">
        <title>Whole genome shotgun sequence of Catellatospora coxensis NBRC 107359.</title>
        <authorList>
            <person name="Komaki H."/>
            <person name="Tamura T."/>
        </authorList>
    </citation>
    <scope>NUCLEOTIDE SEQUENCE [LARGE SCALE GENOMIC DNA]</scope>
    <source>
        <strain evidence="1 2">NBRC 107359</strain>
    </source>
</reference>
<evidence type="ECO:0000313" key="1">
    <source>
        <dbReference type="EMBL" id="GIG08058.1"/>
    </source>
</evidence>
<sequence length="75" mass="7413">MGGQAGFGTLSAFVGGRDGDAQGSGRIGQPVSVEAGRGDQFDVCGGQAVAAGAHLLGGLVQGLARGIGMVGWRRW</sequence>
<dbReference type="EMBL" id="BONI01000042">
    <property type="protein sequence ID" value="GIG08058.1"/>
    <property type="molecule type" value="Genomic_DNA"/>
</dbReference>
<proteinExistence type="predicted"/>
<evidence type="ECO:0000313" key="2">
    <source>
        <dbReference type="Proteomes" id="UP000630887"/>
    </source>
</evidence>
<comment type="caution">
    <text evidence="1">The sequence shown here is derived from an EMBL/GenBank/DDBJ whole genome shotgun (WGS) entry which is preliminary data.</text>
</comment>
<dbReference type="Proteomes" id="UP000630887">
    <property type="component" value="Unassembled WGS sequence"/>
</dbReference>
<accession>A0A8J3P967</accession>
<keyword evidence="2" id="KW-1185">Reference proteome</keyword>
<protein>
    <submittedName>
        <fullName evidence="1">Uncharacterized protein</fullName>
    </submittedName>
</protein>
<dbReference type="AlphaFoldDB" id="A0A8J3P967"/>